<dbReference type="Proteomes" id="UP000235672">
    <property type="component" value="Unassembled WGS sequence"/>
</dbReference>
<dbReference type="EMBL" id="KZ613465">
    <property type="protein sequence ID" value="PMD27575.1"/>
    <property type="molecule type" value="Genomic_DNA"/>
</dbReference>
<evidence type="ECO:0000256" key="1">
    <source>
        <dbReference type="SAM" id="MobiDB-lite"/>
    </source>
</evidence>
<sequence>MDFKAWPQEAPEWALQSSTPANEILELNVPQPKLLHAKKNITTYETELGESGTWYDPIEDTNSSPAIQEINKTLNEVEAAMSFVKNTLGYLDQALNITEQRPGGIQDVLSTRESLTNRENTLPHFETRYNSIPQAAEENAVTEEGNREFGEPSSPEIDHEYFDDGAQNGDSLSWRFCRRESEFERGLGW</sequence>
<accession>A0A2J6QMT4</accession>
<organism evidence="2 3">
    <name type="scientific">Hyaloscypha hepaticicola</name>
    <dbReference type="NCBI Taxonomy" id="2082293"/>
    <lineage>
        <taxon>Eukaryota</taxon>
        <taxon>Fungi</taxon>
        <taxon>Dikarya</taxon>
        <taxon>Ascomycota</taxon>
        <taxon>Pezizomycotina</taxon>
        <taxon>Leotiomycetes</taxon>
        <taxon>Helotiales</taxon>
        <taxon>Hyaloscyphaceae</taxon>
        <taxon>Hyaloscypha</taxon>
    </lineage>
</organism>
<feature type="region of interest" description="Disordered" evidence="1">
    <location>
        <begin position="133"/>
        <end position="164"/>
    </location>
</feature>
<evidence type="ECO:0000313" key="2">
    <source>
        <dbReference type="EMBL" id="PMD27575.1"/>
    </source>
</evidence>
<protein>
    <submittedName>
        <fullName evidence="2">Uncharacterized protein</fullName>
    </submittedName>
</protein>
<proteinExistence type="predicted"/>
<dbReference type="AlphaFoldDB" id="A0A2J6QMT4"/>
<name>A0A2J6QMT4_9HELO</name>
<gene>
    <name evidence="2" type="ORF">NA56DRAFT_640376</name>
</gene>
<feature type="compositionally biased region" description="Basic and acidic residues" evidence="1">
    <location>
        <begin position="144"/>
        <end position="162"/>
    </location>
</feature>
<evidence type="ECO:0000313" key="3">
    <source>
        <dbReference type="Proteomes" id="UP000235672"/>
    </source>
</evidence>
<keyword evidence="3" id="KW-1185">Reference proteome</keyword>
<reference evidence="2 3" key="1">
    <citation type="submission" date="2016-05" db="EMBL/GenBank/DDBJ databases">
        <title>A degradative enzymes factory behind the ericoid mycorrhizal symbiosis.</title>
        <authorList>
            <consortium name="DOE Joint Genome Institute"/>
            <person name="Martino E."/>
            <person name="Morin E."/>
            <person name="Grelet G."/>
            <person name="Kuo A."/>
            <person name="Kohler A."/>
            <person name="Daghino S."/>
            <person name="Barry K."/>
            <person name="Choi C."/>
            <person name="Cichocki N."/>
            <person name="Clum A."/>
            <person name="Copeland A."/>
            <person name="Hainaut M."/>
            <person name="Haridas S."/>
            <person name="Labutti K."/>
            <person name="Lindquist E."/>
            <person name="Lipzen A."/>
            <person name="Khouja H.-R."/>
            <person name="Murat C."/>
            <person name="Ohm R."/>
            <person name="Olson A."/>
            <person name="Spatafora J."/>
            <person name="Veneault-Fourrey C."/>
            <person name="Henrissat B."/>
            <person name="Grigoriev I."/>
            <person name="Martin F."/>
            <person name="Perotto S."/>
        </authorList>
    </citation>
    <scope>NUCLEOTIDE SEQUENCE [LARGE SCALE GENOMIC DNA]</scope>
    <source>
        <strain evidence="2 3">UAMH 7357</strain>
    </source>
</reference>